<name>A0A9N9PYP6_9HELO</name>
<dbReference type="AlphaFoldDB" id="A0A9N9PYP6"/>
<dbReference type="Proteomes" id="UP000696280">
    <property type="component" value="Unassembled WGS sequence"/>
</dbReference>
<organism evidence="2 3">
    <name type="scientific">Hymenoscyphus fraxineus</name>
    <dbReference type="NCBI Taxonomy" id="746836"/>
    <lineage>
        <taxon>Eukaryota</taxon>
        <taxon>Fungi</taxon>
        <taxon>Dikarya</taxon>
        <taxon>Ascomycota</taxon>
        <taxon>Pezizomycotina</taxon>
        <taxon>Leotiomycetes</taxon>
        <taxon>Helotiales</taxon>
        <taxon>Helotiaceae</taxon>
        <taxon>Hymenoscyphus</taxon>
    </lineage>
</organism>
<sequence>MQNLMMIREKESTKSGRPQGLIRKYRYWFAFVVVVIGLACSLIPLGIKVIHPHSHNGKTFADDKRSVYSNFSITTLFDEPLLLPSVYTDFKSFFYQSRFEYAFRNNPNLHFNCDIIFAAYFTSDSNYTRDPYISDSYHKASDEDCLASCHNITSLMPI</sequence>
<keyword evidence="3" id="KW-1185">Reference proteome</keyword>
<comment type="caution">
    <text evidence="2">The sequence shown here is derived from an EMBL/GenBank/DDBJ whole genome shotgun (WGS) entry which is preliminary data.</text>
</comment>
<protein>
    <submittedName>
        <fullName evidence="2">Uncharacterized protein</fullName>
    </submittedName>
</protein>
<keyword evidence="1" id="KW-0472">Membrane</keyword>
<dbReference type="EMBL" id="CAJVRL010000097">
    <property type="protein sequence ID" value="CAG8960203.1"/>
    <property type="molecule type" value="Genomic_DNA"/>
</dbReference>
<accession>A0A9N9PYP6</accession>
<gene>
    <name evidence="2" type="ORF">HYFRA_00012721</name>
</gene>
<reference evidence="2" key="1">
    <citation type="submission" date="2021-07" db="EMBL/GenBank/DDBJ databases">
        <authorList>
            <person name="Durling M."/>
        </authorList>
    </citation>
    <scope>NUCLEOTIDE SEQUENCE</scope>
</reference>
<keyword evidence="1" id="KW-0812">Transmembrane</keyword>
<evidence type="ECO:0000256" key="1">
    <source>
        <dbReference type="SAM" id="Phobius"/>
    </source>
</evidence>
<keyword evidence="1" id="KW-1133">Transmembrane helix</keyword>
<feature type="transmembrane region" description="Helical" evidence="1">
    <location>
        <begin position="27"/>
        <end position="47"/>
    </location>
</feature>
<evidence type="ECO:0000313" key="2">
    <source>
        <dbReference type="EMBL" id="CAG8960203.1"/>
    </source>
</evidence>
<proteinExistence type="predicted"/>
<evidence type="ECO:0000313" key="3">
    <source>
        <dbReference type="Proteomes" id="UP000696280"/>
    </source>
</evidence>